<dbReference type="Proteomes" id="UP000005289">
    <property type="component" value="Chromosome"/>
</dbReference>
<dbReference type="SUPFAM" id="SSF46565">
    <property type="entry name" value="Chaperone J-domain"/>
    <property type="match status" value="1"/>
</dbReference>
<dbReference type="PRINTS" id="PR00625">
    <property type="entry name" value="JDOMAIN"/>
</dbReference>
<gene>
    <name evidence="4" type="ORF">THITH_01480</name>
</gene>
<dbReference type="Pfam" id="PF01556">
    <property type="entry name" value="DnaJ_C"/>
    <property type="match status" value="1"/>
</dbReference>
<dbReference type="GO" id="GO:0051082">
    <property type="term" value="F:unfolded protein binding"/>
    <property type="evidence" value="ECO:0007669"/>
    <property type="project" value="InterPro"/>
</dbReference>
<dbReference type="CDD" id="cd06257">
    <property type="entry name" value="DnaJ"/>
    <property type="match status" value="1"/>
</dbReference>
<keyword evidence="5" id="KW-1185">Reference proteome</keyword>
<name>W0DEY1_9GAMM</name>
<evidence type="ECO:0000256" key="2">
    <source>
        <dbReference type="SAM" id="MobiDB-lite"/>
    </source>
</evidence>
<dbReference type="Gene3D" id="2.60.260.20">
    <property type="entry name" value="Urease metallochaperone UreE, N-terminal domain"/>
    <property type="match status" value="2"/>
</dbReference>
<keyword evidence="1" id="KW-0143">Chaperone</keyword>
<dbReference type="Pfam" id="PF00226">
    <property type="entry name" value="DnaJ"/>
    <property type="match status" value="1"/>
</dbReference>
<proteinExistence type="predicted"/>
<feature type="domain" description="J" evidence="3">
    <location>
        <begin position="5"/>
        <end position="69"/>
    </location>
</feature>
<dbReference type="InterPro" id="IPR001623">
    <property type="entry name" value="DnaJ_domain"/>
</dbReference>
<sequence length="298" mass="32231">MHFRDYYKILGVGRGASQDEIKKAYRRLARKFHPDVSQEANAEARFKEINEANEVLGDPERRAAYDRLGSDWRAGQDFRPPPGWAGRSGARGAGADGGFDGFSDFFDSMFGGRPGGRRAGPGFRARGADRSAVAEISLEQALHGTELTVNGAAGEGRRVRIPPGAHNGTRLRVRGQGAPGMGAGSAGDLLLEIRVRPDPRYRLEGRDLHRDVPITPWEAALGATIEAPTPQGTVKLKIPAGSQSGKVMRLKGRGLPGKTPGDLYLRLMIAVPPAAEAGQWYEEMARVSSFRPREGLQP</sequence>
<accession>W0DEY1</accession>
<dbReference type="OrthoDB" id="9779889at2"/>
<dbReference type="PROSITE" id="PS00636">
    <property type="entry name" value="DNAJ_1"/>
    <property type="match status" value="1"/>
</dbReference>
<dbReference type="HOGENOM" id="CLU_017633_0_0_6"/>
<dbReference type="KEGG" id="tti:THITH_01480"/>
<dbReference type="InterPro" id="IPR008971">
    <property type="entry name" value="HSP40/DnaJ_pept-bd"/>
</dbReference>
<dbReference type="InterPro" id="IPR018253">
    <property type="entry name" value="DnaJ_domain_CS"/>
</dbReference>
<dbReference type="InterPro" id="IPR002939">
    <property type="entry name" value="DnaJ_C"/>
</dbReference>
<dbReference type="SUPFAM" id="SSF49493">
    <property type="entry name" value="HSP40/DnaJ peptide-binding domain"/>
    <property type="match status" value="2"/>
</dbReference>
<feature type="region of interest" description="Disordered" evidence="2">
    <location>
        <begin position="156"/>
        <end position="182"/>
    </location>
</feature>
<dbReference type="CDD" id="cd10747">
    <property type="entry name" value="DnaJ_C"/>
    <property type="match status" value="1"/>
</dbReference>
<organism evidence="4 5">
    <name type="scientific">Thioalkalivibrio paradoxus ARh 1</name>
    <dbReference type="NCBI Taxonomy" id="713585"/>
    <lineage>
        <taxon>Bacteria</taxon>
        <taxon>Pseudomonadati</taxon>
        <taxon>Pseudomonadota</taxon>
        <taxon>Gammaproteobacteria</taxon>
        <taxon>Chromatiales</taxon>
        <taxon>Ectothiorhodospiraceae</taxon>
        <taxon>Thioalkalivibrio</taxon>
    </lineage>
</organism>
<dbReference type="SMART" id="SM00271">
    <property type="entry name" value="DnaJ"/>
    <property type="match status" value="1"/>
</dbReference>
<dbReference type="EMBL" id="CP007029">
    <property type="protein sequence ID" value="AHE97169.1"/>
    <property type="molecule type" value="Genomic_DNA"/>
</dbReference>
<evidence type="ECO:0000256" key="1">
    <source>
        <dbReference type="ARBA" id="ARBA00023186"/>
    </source>
</evidence>
<reference evidence="4 5" key="1">
    <citation type="submission" date="2013-12" db="EMBL/GenBank/DDBJ databases">
        <authorList>
            <consortium name="DOE Joint Genome Institute"/>
            <person name="Muyzer G."/>
            <person name="Huntemann M."/>
            <person name="Han J."/>
            <person name="Chen A."/>
            <person name="Kyrpides N."/>
            <person name="Mavromatis K."/>
            <person name="Markowitz V."/>
            <person name="Palaniappan K."/>
            <person name="Ivanova N."/>
            <person name="Schaumberg A."/>
            <person name="Pati A."/>
            <person name="Liolios K."/>
            <person name="Nordberg H.P."/>
            <person name="Cantor M.N."/>
            <person name="Hua S.X."/>
            <person name="Woyke T."/>
        </authorList>
    </citation>
    <scope>NUCLEOTIDE SEQUENCE [LARGE SCALE GENOMIC DNA]</scope>
    <source>
        <strain evidence="4 5">ARh 1</strain>
    </source>
</reference>
<dbReference type="InterPro" id="IPR036869">
    <property type="entry name" value="J_dom_sf"/>
</dbReference>
<dbReference type="STRING" id="713585.THITH_01480"/>
<dbReference type="PANTHER" id="PTHR43096">
    <property type="entry name" value="DNAJ HOMOLOG 1, MITOCHONDRIAL-RELATED"/>
    <property type="match status" value="1"/>
</dbReference>
<dbReference type="AlphaFoldDB" id="W0DEY1"/>
<dbReference type="GO" id="GO:0042026">
    <property type="term" value="P:protein refolding"/>
    <property type="evidence" value="ECO:0007669"/>
    <property type="project" value="TreeGrafter"/>
</dbReference>
<protein>
    <submittedName>
        <fullName evidence="4">Cytochrome C biogenesis protein</fullName>
    </submittedName>
</protein>
<dbReference type="GO" id="GO:0005737">
    <property type="term" value="C:cytoplasm"/>
    <property type="evidence" value="ECO:0007669"/>
    <property type="project" value="TreeGrafter"/>
</dbReference>
<dbReference type="RefSeq" id="WP_006746298.1">
    <property type="nucleotide sequence ID" value="NZ_CP007029.1"/>
</dbReference>
<dbReference type="Gene3D" id="1.10.287.110">
    <property type="entry name" value="DnaJ domain"/>
    <property type="match status" value="1"/>
</dbReference>
<evidence type="ECO:0000259" key="3">
    <source>
        <dbReference type="PROSITE" id="PS50076"/>
    </source>
</evidence>
<dbReference type="PANTHER" id="PTHR43096:SF52">
    <property type="entry name" value="DNAJ HOMOLOG 1, MITOCHONDRIAL-RELATED"/>
    <property type="match status" value="1"/>
</dbReference>
<evidence type="ECO:0000313" key="5">
    <source>
        <dbReference type="Proteomes" id="UP000005289"/>
    </source>
</evidence>
<dbReference type="PROSITE" id="PS50076">
    <property type="entry name" value="DNAJ_2"/>
    <property type="match status" value="1"/>
</dbReference>
<evidence type="ECO:0000313" key="4">
    <source>
        <dbReference type="EMBL" id="AHE97169.1"/>
    </source>
</evidence>